<dbReference type="GO" id="GO:0042795">
    <property type="term" value="P:snRNA transcription by RNA polymerase II"/>
    <property type="evidence" value="ECO:0007669"/>
    <property type="project" value="TreeGrafter"/>
</dbReference>
<reference evidence="3" key="1">
    <citation type="submission" date="2025-08" db="UniProtKB">
        <authorList>
            <consortium name="Ensembl"/>
        </authorList>
    </citation>
    <scope>IDENTIFICATION</scope>
</reference>
<dbReference type="PANTHER" id="PTHR14633:SF3">
    <property type="entry name" value="LITTLE ELONGATION COMPLEX SUBUNIT 2"/>
    <property type="match status" value="1"/>
</dbReference>
<dbReference type="GO" id="GO:0042796">
    <property type="term" value="P:snRNA transcription by RNA polymerase III"/>
    <property type="evidence" value="ECO:0007669"/>
    <property type="project" value="TreeGrafter"/>
</dbReference>
<evidence type="ECO:0000313" key="3">
    <source>
        <dbReference type="Ensembl" id="ENSLLEP00000031159.1"/>
    </source>
</evidence>
<evidence type="ECO:0000256" key="1">
    <source>
        <dbReference type="SAM" id="MobiDB-lite"/>
    </source>
</evidence>
<sequence length="794" mass="89279">PQPAVPEPRVPYPHFSALDAVEQRLYVRFMIKYMSRRGFKPDVIHQKEYEHYQLLKTKCSFENVQFQKYLQNSARKCAEDYSCISADADVFTFQELLKACQKYVTNYPKFYTLHEVTSILGGKFIPDLTLKLEKCLLVKGAAQFARLIFPTSELELPTTFKKASSSVPPASKAAEISDPNTTKLSEKYCPHVTMTSQVLYTLLNNHGPRYKEQWEIPFCVKTITNGKSSKIVYMDSPLPKKEMTVREKSQIFHEVPVDLFMSKKSGVLVNIIQLDKMGEGQYTFTEDSRSVLQEPGENMEVDFENDVTELETFGTSKPPKVAKLLESEARTLMNKLMMEKQLIRASSAGDGGGKDPVMPELKANSTIQSLLSDSDDTSSFKGFESDELKDSKNRESSNEGASSEEDMEGSGSVSTSKISRGTVKGLSKRSLNEGDSDDDQLVIDIGCNGEVASYSGKRPPPSLPNVQESPILPKKPARRLSKQFDPVGQILKMQTQLLKPDAKKMQEPSAVNQMQLPAAMPPVTPMSEPEDAPKNTMYPPSDFKKRKSLLPVNLLTSKDDETEFTSPPNGNCTYKLYSLGDMLLLIQARVHKALTRVRAHIKSTRMQLPVYILTKMDYQTRFGAEVLTESESCRLWTETLLHSSSLLYIGHIDALTSKFFMLEEISQEWLKDRFGSLFPFMCVFSAFYYYFCYSLENGSYLLSHASGDSSVSIYKSIPSCVRGAYDLHKAHSSLPKAPTSLSVPWVPVDPNILLPIHTNHCWPPCTFPPQERLPASLLKVGHKSQRRTPPPCYL</sequence>
<feature type="domain" description="Little elongation complex subunit 2 C-terminal" evidence="2">
    <location>
        <begin position="565"/>
        <end position="769"/>
    </location>
</feature>
<accession>A0A8C5Q2S3</accession>
<dbReference type="InterPro" id="IPR019535">
    <property type="entry name" value="ICE2_C"/>
</dbReference>
<dbReference type="GO" id="GO:0008023">
    <property type="term" value="C:transcription elongation factor complex"/>
    <property type="evidence" value="ECO:0007669"/>
    <property type="project" value="InterPro"/>
</dbReference>
<reference evidence="3" key="2">
    <citation type="submission" date="2025-09" db="UniProtKB">
        <authorList>
            <consortium name="Ensembl"/>
        </authorList>
    </citation>
    <scope>IDENTIFICATION</scope>
</reference>
<dbReference type="Proteomes" id="UP000694569">
    <property type="component" value="Unplaced"/>
</dbReference>
<dbReference type="GeneTree" id="ENSGT00390000006883"/>
<keyword evidence="4" id="KW-1185">Reference proteome</keyword>
<evidence type="ECO:0000313" key="4">
    <source>
        <dbReference type="Proteomes" id="UP000694569"/>
    </source>
</evidence>
<dbReference type="Pfam" id="PF10505">
    <property type="entry name" value="NARG2_C"/>
    <property type="match status" value="1"/>
</dbReference>
<organism evidence="3 4">
    <name type="scientific">Leptobrachium leishanense</name>
    <name type="common">Leishan spiny toad</name>
    <dbReference type="NCBI Taxonomy" id="445787"/>
    <lineage>
        <taxon>Eukaryota</taxon>
        <taxon>Metazoa</taxon>
        <taxon>Chordata</taxon>
        <taxon>Craniata</taxon>
        <taxon>Vertebrata</taxon>
        <taxon>Euteleostomi</taxon>
        <taxon>Amphibia</taxon>
        <taxon>Batrachia</taxon>
        <taxon>Anura</taxon>
        <taxon>Pelobatoidea</taxon>
        <taxon>Megophryidae</taxon>
        <taxon>Leptobrachium</taxon>
    </lineage>
</organism>
<protein>
    <recommendedName>
        <fullName evidence="2">Little elongation complex subunit 2 C-terminal domain-containing protein</fullName>
    </recommendedName>
</protein>
<evidence type="ECO:0000259" key="2">
    <source>
        <dbReference type="Pfam" id="PF10505"/>
    </source>
</evidence>
<dbReference type="OrthoDB" id="9907800at2759"/>
<feature type="compositionally biased region" description="Basic and acidic residues" evidence="1">
    <location>
        <begin position="383"/>
        <end position="397"/>
    </location>
</feature>
<feature type="region of interest" description="Disordered" evidence="1">
    <location>
        <begin position="370"/>
        <end position="476"/>
    </location>
</feature>
<dbReference type="AlphaFoldDB" id="A0A8C5Q2S3"/>
<name>A0A8C5Q2S3_9ANUR</name>
<dbReference type="PANTHER" id="PTHR14633">
    <property type="entry name" value="LITTLE ELONGATION COMPLEX SUBUNIT 2"/>
    <property type="match status" value="1"/>
</dbReference>
<dbReference type="GO" id="GO:0045945">
    <property type="term" value="P:positive regulation of transcription by RNA polymerase III"/>
    <property type="evidence" value="ECO:0007669"/>
    <property type="project" value="TreeGrafter"/>
</dbReference>
<dbReference type="Ensembl" id="ENSLLET00000032360.1">
    <property type="protein sequence ID" value="ENSLLEP00000031159.1"/>
    <property type="gene ID" value="ENSLLEG00000019641.1"/>
</dbReference>
<proteinExistence type="predicted"/>